<proteinExistence type="predicted"/>
<gene>
    <name evidence="1" type="ORF">ENQ87_04185</name>
</gene>
<sequence>MGELTIEWRHYDKDGATCERCSATGQSLKEVVAALREELAPRGVRIVFTETRLTEEQLPESNLILFNGTPLEELLAGAKASESTCPSCSCLAGTETSCRTVELEGTTHEEIPADLIRRAAYRALGL</sequence>
<dbReference type="Pfam" id="PF10865">
    <property type="entry name" value="DUF2703"/>
    <property type="match status" value="1"/>
</dbReference>
<dbReference type="InterPro" id="IPR021219">
    <property type="entry name" value="DUF2703"/>
</dbReference>
<protein>
    <submittedName>
        <fullName evidence="1">DUF2703 domain-containing protein</fullName>
    </submittedName>
</protein>
<organism evidence="1">
    <name type="scientific">Geobacter metallireducens</name>
    <dbReference type="NCBI Taxonomy" id="28232"/>
    <lineage>
        <taxon>Bacteria</taxon>
        <taxon>Pseudomonadati</taxon>
        <taxon>Thermodesulfobacteriota</taxon>
        <taxon>Desulfuromonadia</taxon>
        <taxon>Geobacterales</taxon>
        <taxon>Geobacteraceae</taxon>
        <taxon>Geobacter</taxon>
    </lineage>
</organism>
<dbReference type="AlphaFoldDB" id="A0A831TXQ8"/>
<dbReference type="EMBL" id="DSOV01000012">
    <property type="protein sequence ID" value="HEN41566.1"/>
    <property type="molecule type" value="Genomic_DNA"/>
</dbReference>
<evidence type="ECO:0000313" key="1">
    <source>
        <dbReference type="EMBL" id="HEN41566.1"/>
    </source>
</evidence>
<comment type="caution">
    <text evidence="1">The sequence shown here is derived from an EMBL/GenBank/DDBJ whole genome shotgun (WGS) entry which is preliminary data.</text>
</comment>
<accession>A0A831TXQ8</accession>
<reference evidence="1" key="1">
    <citation type="journal article" date="2020" name="mSystems">
        <title>Genome- and Community-Level Interaction Insights into Carbon Utilization and Element Cycling Functions of Hydrothermarchaeota in Hydrothermal Sediment.</title>
        <authorList>
            <person name="Zhou Z."/>
            <person name="Liu Y."/>
            <person name="Xu W."/>
            <person name="Pan J."/>
            <person name="Luo Z.H."/>
            <person name="Li M."/>
        </authorList>
    </citation>
    <scope>NUCLEOTIDE SEQUENCE [LARGE SCALE GENOMIC DNA]</scope>
    <source>
        <strain evidence="1">SpSt-349</strain>
    </source>
</reference>
<name>A0A831TXQ8_GEOME</name>